<dbReference type="InterPro" id="IPR000073">
    <property type="entry name" value="AB_hydrolase_1"/>
</dbReference>
<name>A0AB38C8C0_9BURK</name>
<comment type="caution">
    <text evidence="2">The sequence shown here is derived from an EMBL/GenBank/DDBJ whole genome shotgun (WGS) entry which is preliminary data.</text>
</comment>
<dbReference type="AlphaFoldDB" id="A0AB38C8C0"/>
<dbReference type="EMBL" id="FPKH01000002">
    <property type="protein sequence ID" value="SFX64106.1"/>
    <property type="molecule type" value="Genomic_DNA"/>
</dbReference>
<evidence type="ECO:0000313" key="2">
    <source>
        <dbReference type="EMBL" id="SFX64106.1"/>
    </source>
</evidence>
<sequence>MRRHTTSDVPLHYLDLGLGTETGQGEPAQSEPVFLLHGLGSCAEDWRPQIDALGGTFRLIVPDLRGHGASPAPNGDWQIGDFANDLFNLMDQLDVPRAHIVGFSLGGMVGLEMANRAPGRVASLCLINSQPFQGSKPASLLFAYWLRRTVIATFGLKTMGKIIGKKLFPDPAQKALVERFATQMAGMDKRAYLAALDAIFHWDIDIHFQALAMPVFIMAADQDYTPVASKRAFAAQFQQCEIEIIANSRHATPLDQAQRVNTLLQSFLTINSK</sequence>
<dbReference type="InterPro" id="IPR050266">
    <property type="entry name" value="AB_hydrolase_sf"/>
</dbReference>
<dbReference type="SUPFAM" id="SSF53474">
    <property type="entry name" value="alpha/beta-Hydrolases"/>
    <property type="match status" value="1"/>
</dbReference>
<gene>
    <name evidence="2" type="ORF">SAMN03097694_2711</name>
</gene>
<organism evidence="2 3">
    <name type="scientific">Janthinobacterium lividum</name>
    <dbReference type="NCBI Taxonomy" id="29581"/>
    <lineage>
        <taxon>Bacteria</taxon>
        <taxon>Pseudomonadati</taxon>
        <taxon>Pseudomonadota</taxon>
        <taxon>Betaproteobacteria</taxon>
        <taxon>Burkholderiales</taxon>
        <taxon>Oxalobacteraceae</taxon>
        <taxon>Janthinobacterium</taxon>
    </lineage>
</organism>
<dbReference type="PANTHER" id="PTHR43798">
    <property type="entry name" value="MONOACYLGLYCEROL LIPASE"/>
    <property type="match status" value="1"/>
</dbReference>
<dbReference type="InterPro" id="IPR029058">
    <property type="entry name" value="AB_hydrolase_fold"/>
</dbReference>
<feature type="domain" description="AB hydrolase-1" evidence="1">
    <location>
        <begin position="32"/>
        <end position="251"/>
    </location>
</feature>
<protein>
    <submittedName>
        <fullName evidence="2">Pimeloyl-ACP methyl ester carboxylesterase</fullName>
    </submittedName>
</protein>
<evidence type="ECO:0000259" key="1">
    <source>
        <dbReference type="Pfam" id="PF00561"/>
    </source>
</evidence>
<dbReference type="RefSeq" id="WP_081368156.1">
    <property type="nucleotide sequence ID" value="NZ_FPKH01000002.1"/>
</dbReference>
<dbReference type="Gene3D" id="3.40.50.1820">
    <property type="entry name" value="alpha/beta hydrolase"/>
    <property type="match status" value="1"/>
</dbReference>
<dbReference type="PRINTS" id="PR00111">
    <property type="entry name" value="ABHYDROLASE"/>
</dbReference>
<evidence type="ECO:0000313" key="3">
    <source>
        <dbReference type="Proteomes" id="UP000182489"/>
    </source>
</evidence>
<dbReference type="Proteomes" id="UP000182489">
    <property type="component" value="Unassembled WGS sequence"/>
</dbReference>
<proteinExistence type="predicted"/>
<dbReference type="Pfam" id="PF00561">
    <property type="entry name" value="Abhydrolase_1"/>
    <property type="match status" value="1"/>
</dbReference>
<accession>A0AB38C8C0</accession>
<reference evidence="2 3" key="1">
    <citation type="submission" date="2016-11" db="EMBL/GenBank/DDBJ databases">
        <authorList>
            <person name="Varghese N."/>
            <person name="Submissions S."/>
        </authorList>
    </citation>
    <scope>NUCLEOTIDE SEQUENCE [LARGE SCALE GENOMIC DNA]</scope>
    <source>
        <strain evidence="2 3">NFR18</strain>
    </source>
</reference>